<gene>
    <name evidence="1" type="ORF">DCW38_06220</name>
</gene>
<reference evidence="1 2" key="1">
    <citation type="journal article" date="2018" name="Nat. Biotechnol.">
        <title>A standardized bacterial taxonomy based on genome phylogeny substantially revises the tree of life.</title>
        <authorList>
            <person name="Parks D.H."/>
            <person name="Chuvochina M."/>
            <person name="Waite D.W."/>
            <person name="Rinke C."/>
            <person name="Skarshewski A."/>
            <person name="Chaumeil P.A."/>
            <person name="Hugenholtz P."/>
        </authorList>
    </citation>
    <scope>NUCLEOTIDE SEQUENCE [LARGE SCALE GENOMIC DNA]</scope>
    <source>
        <strain evidence="1">UBA9956</strain>
    </source>
</reference>
<dbReference type="Gene3D" id="3.40.50.300">
    <property type="entry name" value="P-loop containing nucleotide triphosphate hydrolases"/>
    <property type="match status" value="1"/>
</dbReference>
<proteinExistence type="predicted"/>
<dbReference type="Proteomes" id="UP000264062">
    <property type="component" value="Unassembled WGS sequence"/>
</dbReference>
<protein>
    <recommendedName>
        <fullName evidence="3">DNA polymerase III subunit delta</fullName>
    </recommendedName>
</protein>
<dbReference type="GO" id="GO:0006261">
    <property type="term" value="P:DNA-templated DNA replication"/>
    <property type="evidence" value="ECO:0007669"/>
    <property type="project" value="TreeGrafter"/>
</dbReference>
<dbReference type="InterPro" id="IPR050238">
    <property type="entry name" value="DNA_Rep/Repair_Clamp_Loader"/>
</dbReference>
<evidence type="ECO:0008006" key="3">
    <source>
        <dbReference type="Google" id="ProtNLM"/>
    </source>
</evidence>
<sequence length="336" mass="38680">MFENIVGHKRIKEYLERALKEQRYGHAYLFAGSPCVGKFSTALEFACQIMGEKSRRDVYSFRHPDVIVLYPFLKKDIKLTDTYLNALSASLQEKTSKNGVVSDLFSFSGNETIPIDVVREVISAAGLKTYMALKRVVIVRNAEMMRKESANTFLKILEEPPKSTMFILTTDNINGVIPTIVSRCQILKFGFLTDEEIADYLVFKGRKRDDAVKCAYLMDGSINESLCTENVLSRDEVVKYFLNDDREALFRTLFKSHKKQDEKSSCMMFLKLIYKYLSDSMISGNSKFSLEETEKIMDEILNAERDLKLNFQTGYILNFIMDISHKKNEVKHVRQS</sequence>
<comment type="caution">
    <text evidence="1">The sequence shown here is derived from an EMBL/GenBank/DDBJ whole genome shotgun (WGS) entry which is preliminary data.</text>
</comment>
<organism evidence="1 2">
    <name type="scientific">candidate division WOR-3 bacterium</name>
    <dbReference type="NCBI Taxonomy" id="2052148"/>
    <lineage>
        <taxon>Bacteria</taxon>
        <taxon>Bacteria division WOR-3</taxon>
    </lineage>
</organism>
<name>A0A350HB43_UNCW3</name>
<dbReference type="InterPro" id="IPR027417">
    <property type="entry name" value="P-loop_NTPase"/>
</dbReference>
<dbReference type="Pfam" id="PF13177">
    <property type="entry name" value="DNA_pol3_delta2"/>
    <property type="match status" value="1"/>
</dbReference>
<dbReference type="PANTHER" id="PTHR11669">
    <property type="entry name" value="REPLICATION FACTOR C / DNA POLYMERASE III GAMMA-TAU SUBUNIT"/>
    <property type="match status" value="1"/>
</dbReference>
<evidence type="ECO:0000313" key="2">
    <source>
        <dbReference type="Proteomes" id="UP000264062"/>
    </source>
</evidence>
<dbReference type="SUPFAM" id="SSF52540">
    <property type="entry name" value="P-loop containing nucleoside triphosphate hydrolases"/>
    <property type="match status" value="1"/>
</dbReference>
<dbReference type="EMBL" id="DMZY01000183">
    <property type="protein sequence ID" value="HAV92759.1"/>
    <property type="molecule type" value="Genomic_DNA"/>
</dbReference>
<accession>A0A350HB43</accession>
<evidence type="ECO:0000313" key="1">
    <source>
        <dbReference type="EMBL" id="HAV92759.1"/>
    </source>
</evidence>
<dbReference type="PANTHER" id="PTHR11669:SF8">
    <property type="entry name" value="DNA POLYMERASE III SUBUNIT DELTA"/>
    <property type="match status" value="1"/>
</dbReference>
<dbReference type="AlphaFoldDB" id="A0A350HB43"/>